<dbReference type="PANTHER" id="PTHR24271">
    <property type="entry name" value="KALLIKREIN-RELATED"/>
    <property type="match status" value="1"/>
</dbReference>
<keyword evidence="2" id="KW-0472">Membrane</keyword>
<evidence type="ECO:0000256" key="2">
    <source>
        <dbReference type="SAM" id="Phobius"/>
    </source>
</evidence>
<keyword evidence="1" id="KW-1015">Disulfide bond</keyword>
<organism evidence="4 5">
    <name type="scientific">Sinocyclocheilus anshuiensis</name>
    <dbReference type="NCBI Taxonomy" id="1608454"/>
    <lineage>
        <taxon>Eukaryota</taxon>
        <taxon>Metazoa</taxon>
        <taxon>Chordata</taxon>
        <taxon>Craniata</taxon>
        <taxon>Vertebrata</taxon>
        <taxon>Euteleostomi</taxon>
        <taxon>Actinopterygii</taxon>
        <taxon>Neopterygii</taxon>
        <taxon>Teleostei</taxon>
        <taxon>Ostariophysi</taxon>
        <taxon>Cypriniformes</taxon>
        <taxon>Cyprinidae</taxon>
        <taxon>Cyprininae</taxon>
        <taxon>Sinocyclocheilus</taxon>
    </lineage>
</organism>
<feature type="transmembrane region" description="Helical" evidence="2">
    <location>
        <begin position="6"/>
        <end position="26"/>
    </location>
</feature>
<dbReference type="InterPro" id="IPR043504">
    <property type="entry name" value="Peptidase_S1_PA_chymotrypsin"/>
</dbReference>
<dbReference type="AlphaFoldDB" id="A0A671M852"/>
<evidence type="ECO:0000313" key="5">
    <source>
        <dbReference type="Proteomes" id="UP000472260"/>
    </source>
</evidence>
<proteinExistence type="predicted"/>
<dbReference type="Proteomes" id="UP000472260">
    <property type="component" value="Unassembled WGS sequence"/>
</dbReference>
<dbReference type="Gene3D" id="2.40.10.10">
    <property type="entry name" value="Trypsin-like serine proteases"/>
    <property type="match status" value="2"/>
</dbReference>
<evidence type="ECO:0000313" key="4">
    <source>
        <dbReference type="Ensembl" id="ENSSANP00000029176.1"/>
    </source>
</evidence>
<feature type="domain" description="Peptidase S1" evidence="3">
    <location>
        <begin position="20"/>
        <end position="188"/>
    </location>
</feature>
<dbReference type="InterPro" id="IPR009003">
    <property type="entry name" value="Peptidase_S1_PA"/>
</dbReference>
<dbReference type="Pfam" id="PF00089">
    <property type="entry name" value="Trypsin"/>
    <property type="match status" value="2"/>
</dbReference>
<accession>A0A671M852</accession>
<evidence type="ECO:0000256" key="1">
    <source>
        <dbReference type="ARBA" id="ARBA00023157"/>
    </source>
</evidence>
<reference evidence="4" key="2">
    <citation type="submission" date="2025-09" db="UniProtKB">
        <authorList>
            <consortium name="Ensembl"/>
        </authorList>
    </citation>
    <scope>IDENTIFICATION</scope>
</reference>
<dbReference type="PANTHER" id="PTHR24271:SF96">
    <property type="entry name" value="GRANZYME A-RELATED"/>
    <property type="match status" value="1"/>
</dbReference>
<keyword evidence="5" id="KW-1185">Reference proteome</keyword>
<name>A0A671M852_9TELE</name>
<reference evidence="4" key="1">
    <citation type="submission" date="2025-08" db="UniProtKB">
        <authorList>
            <consortium name="Ensembl"/>
        </authorList>
    </citation>
    <scope>IDENTIFICATION</scope>
</reference>
<dbReference type="GO" id="GO:0006508">
    <property type="term" value="P:proteolysis"/>
    <property type="evidence" value="ECO:0007669"/>
    <property type="project" value="InterPro"/>
</dbReference>
<dbReference type="Ensembl" id="ENSSANT00000031056.1">
    <property type="protein sequence ID" value="ENSSANP00000029176.1"/>
    <property type="gene ID" value="ENSSANG00000014953.1"/>
</dbReference>
<dbReference type="PROSITE" id="PS50240">
    <property type="entry name" value="TRYPSIN_DOM"/>
    <property type="match status" value="1"/>
</dbReference>
<keyword evidence="2" id="KW-1133">Transmembrane helix</keyword>
<dbReference type="GO" id="GO:0004252">
    <property type="term" value="F:serine-type endopeptidase activity"/>
    <property type="evidence" value="ECO:0007669"/>
    <property type="project" value="InterPro"/>
</dbReference>
<dbReference type="InterPro" id="IPR001254">
    <property type="entry name" value="Trypsin_dom"/>
</dbReference>
<dbReference type="SUPFAM" id="SSF50494">
    <property type="entry name" value="Trypsin-like serine proteases"/>
    <property type="match status" value="1"/>
</dbReference>
<keyword evidence="2" id="KW-0812">Transmembrane</keyword>
<protein>
    <recommendedName>
        <fullName evidence="3">Peptidase S1 domain-containing protein</fullName>
    </recommendedName>
</protein>
<evidence type="ECO:0000259" key="3">
    <source>
        <dbReference type="PROSITE" id="PS50240"/>
    </source>
</evidence>
<sequence>MALHRYLIVHYFLVFTFFKVAGNGYFSVTECKKKKKLQPCMVSIQKDQIHVCGGILIQNQWGLTSAHCKEKPITSVTRVGILIYEFPETFNVRIRQDDIMLIKQNLKKIPKKEKDFPPGTKYMLCAGSMQEKRGTCYYIGDSGGPLECKKNLVGVVSGSRGCGVATQTYCVHFFFCERHIRWINTILNSTTV</sequence>
<dbReference type="SMART" id="SM00020">
    <property type="entry name" value="Tryp_SPc"/>
    <property type="match status" value="1"/>
</dbReference>